<evidence type="ECO:0000259" key="3">
    <source>
        <dbReference type="PROSITE" id="PS51371"/>
    </source>
</evidence>
<feature type="domain" description="CBS" evidence="3">
    <location>
        <begin position="150"/>
        <end position="206"/>
    </location>
</feature>
<evidence type="ECO:0000313" key="4">
    <source>
        <dbReference type="EMBL" id="QAB15525.1"/>
    </source>
</evidence>
<dbReference type="InterPro" id="IPR000644">
    <property type="entry name" value="CBS_dom"/>
</dbReference>
<name>A0A410H3M5_9GAMM</name>
<dbReference type="AlphaFoldDB" id="A0A410H3M5"/>
<dbReference type="InterPro" id="IPR046342">
    <property type="entry name" value="CBS_dom_sf"/>
</dbReference>
<dbReference type="SUPFAM" id="SSF54631">
    <property type="entry name" value="CBS-domain pair"/>
    <property type="match status" value="1"/>
</dbReference>
<gene>
    <name evidence="4" type="ORF">EPV75_07525</name>
</gene>
<keyword evidence="5" id="KW-1185">Reference proteome</keyword>
<proteinExistence type="predicted"/>
<dbReference type="Gene3D" id="3.10.580.10">
    <property type="entry name" value="CBS-domain"/>
    <property type="match status" value="1"/>
</dbReference>
<feature type="domain" description="CBS" evidence="3">
    <location>
        <begin position="80"/>
        <end position="140"/>
    </location>
</feature>
<dbReference type="EMBL" id="CP035033">
    <property type="protein sequence ID" value="QAB15525.1"/>
    <property type="molecule type" value="Genomic_DNA"/>
</dbReference>
<dbReference type="PANTHER" id="PTHR43080">
    <property type="entry name" value="CBS DOMAIN-CONTAINING PROTEIN CBSX3, MITOCHONDRIAL"/>
    <property type="match status" value="1"/>
</dbReference>
<dbReference type="Pfam" id="PF00571">
    <property type="entry name" value="CBS"/>
    <property type="match status" value="2"/>
</dbReference>
<accession>A0A410H3M5</accession>
<organism evidence="4 5">
    <name type="scientific">Hydrogenovibrio thermophilus</name>
    <dbReference type="NCBI Taxonomy" id="265883"/>
    <lineage>
        <taxon>Bacteria</taxon>
        <taxon>Pseudomonadati</taxon>
        <taxon>Pseudomonadota</taxon>
        <taxon>Gammaproteobacteria</taxon>
        <taxon>Thiotrichales</taxon>
        <taxon>Piscirickettsiaceae</taxon>
        <taxon>Hydrogenovibrio</taxon>
    </lineage>
</organism>
<evidence type="ECO:0000256" key="1">
    <source>
        <dbReference type="ARBA" id="ARBA00023122"/>
    </source>
</evidence>
<dbReference type="PANTHER" id="PTHR43080:SF2">
    <property type="entry name" value="CBS DOMAIN-CONTAINING PROTEIN"/>
    <property type="match status" value="1"/>
</dbReference>
<dbReference type="SMART" id="SM00116">
    <property type="entry name" value="CBS"/>
    <property type="match status" value="2"/>
</dbReference>
<evidence type="ECO:0000256" key="2">
    <source>
        <dbReference type="PROSITE-ProRule" id="PRU00703"/>
    </source>
</evidence>
<reference evidence="4 5" key="1">
    <citation type="journal article" date="2018" name="Environ. Microbiol.">
        <title>Genomes of ubiquitous marine and hypersaline Hydrogenovibrio, Thiomicrorhabdus and Thiomicrospira spp. encode a diversity of mechanisms to sustain chemolithoautotrophy in heterogeneous environments.</title>
        <authorList>
            <person name="Scott K.M."/>
            <person name="Williams J."/>
            <person name="Porter C.M.B."/>
            <person name="Russel S."/>
            <person name="Harmer T.L."/>
            <person name="Paul J.H."/>
            <person name="Antonen K.M."/>
            <person name="Bridges M.K."/>
            <person name="Camper G.J."/>
            <person name="Campla C.K."/>
            <person name="Casella L.G."/>
            <person name="Chase E."/>
            <person name="Conrad J.W."/>
            <person name="Cruz M.C."/>
            <person name="Dunlap D.S."/>
            <person name="Duran L."/>
            <person name="Fahsbender E.M."/>
            <person name="Goldsmith D.B."/>
            <person name="Keeley R.F."/>
            <person name="Kondoff M.R."/>
            <person name="Kussy B.I."/>
            <person name="Lane M.K."/>
            <person name="Lawler S."/>
            <person name="Leigh B.A."/>
            <person name="Lewis C."/>
            <person name="Lostal L.M."/>
            <person name="Marking D."/>
            <person name="Mancera P.A."/>
            <person name="McClenthan E.C."/>
            <person name="McIntyre E.A."/>
            <person name="Mine J.A."/>
            <person name="Modi S."/>
            <person name="Moore B.D."/>
            <person name="Morgan W.A."/>
            <person name="Nelson K.M."/>
            <person name="Nguyen K.N."/>
            <person name="Ogburn N."/>
            <person name="Parrino D.G."/>
            <person name="Pedapudi A.D."/>
            <person name="Pelham R.P."/>
            <person name="Preece A.M."/>
            <person name="Rampersad E.A."/>
            <person name="Richardson J.C."/>
            <person name="Rodgers C.M."/>
            <person name="Schaffer B.L."/>
            <person name="Sheridan N.E."/>
            <person name="Solone M.R."/>
            <person name="Staley Z.R."/>
            <person name="Tabuchi M."/>
            <person name="Waide R.J."/>
            <person name="Wanjugi P.W."/>
            <person name="Young S."/>
            <person name="Clum A."/>
            <person name="Daum C."/>
            <person name="Huntemann M."/>
            <person name="Ivanova N."/>
            <person name="Kyrpides N."/>
            <person name="Mikhailova N."/>
            <person name="Palaniappan K."/>
            <person name="Pillay M."/>
            <person name="Reddy T.B.K."/>
            <person name="Shapiro N."/>
            <person name="Stamatis D."/>
            <person name="Varghese N."/>
            <person name="Woyke T."/>
            <person name="Boden R."/>
            <person name="Freyermuth S.K."/>
            <person name="Kerfeld C.A."/>
        </authorList>
    </citation>
    <scope>NUCLEOTIDE SEQUENCE [LARGE SCALE GENOMIC DNA]</scope>
    <source>
        <strain evidence="4 5">JR-2</strain>
    </source>
</reference>
<protein>
    <submittedName>
        <fullName evidence="4">CBS domain-containing protein</fullName>
    </submittedName>
</protein>
<dbReference type="InterPro" id="IPR051257">
    <property type="entry name" value="Diverse_CBS-Domain"/>
</dbReference>
<dbReference type="Proteomes" id="UP000285478">
    <property type="component" value="Chromosome"/>
</dbReference>
<dbReference type="PROSITE" id="PS51371">
    <property type="entry name" value="CBS"/>
    <property type="match status" value="2"/>
</dbReference>
<evidence type="ECO:0000313" key="5">
    <source>
        <dbReference type="Proteomes" id="UP000285478"/>
    </source>
</evidence>
<keyword evidence="1 2" id="KW-0129">CBS domain</keyword>
<dbReference type="RefSeq" id="WP_127119617.1">
    <property type="nucleotide sequence ID" value="NZ_CP035033.1"/>
</dbReference>
<sequence>MFIVYTPEGRNRIQPGELAPQLKVAQTKRVNPVGQSEMDQMHFEEAMAQVHEKTQPAVKEYQSIQSKHERKLVVKVYEIMTQPVITIGEETSLGQAWQKMVESHVHHLPVVDEVGELVGLVSSHDILMRAVVGDNGQLDIGGEGLVTEVMTEQVVTTKAETDIRRVAQVMSEYNLGCIVIMSDAESIRGIVTLSDIVRRLSESPPLEIYV</sequence>
<dbReference type="KEGG" id="htr:EPV75_07525"/>